<proteinExistence type="predicted"/>
<keyword evidence="8" id="KW-1185">Reference proteome</keyword>
<keyword evidence="3" id="KW-0328">Glycosyltransferase</keyword>
<sequence length="284" mass="31889">MINFFLPSWVKNIIKKPLNIKQYSDAEIADLKQKLARFSSENPLISVVIPAWNEEEGILHTLISLANTNTKYDTELLIIDNNSTDGTPTLLKKLGIKTLVETKQGVGHARTCGLHNAKGKYILTGDSDTFYPAGWITAMAEGMINDEQVYCVHGSYSFLPSDSTPRWQYAFYEFLSSFIIKKKEKTQPFLNTLGFNCGFIRQKGIDVNGYEIETQRTFRGAAGVAEQNATEDGMMALRLQQAGGKNKAIESNDARVWTSDRRIQLDGGLKSALTLRIKKYLFKK</sequence>
<dbReference type="PANTHER" id="PTHR43646:SF2">
    <property type="entry name" value="GLYCOSYLTRANSFERASE 2-LIKE DOMAIN-CONTAINING PROTEIN"/>
    <property type="match status" value="1"/>
</dbReference>
<evidence type="ECO:0000259" key="6">
    <source>
        <dbReference type="Pfam" id="PF00535"/>
    </source>
</evidence>
<feature type="domain" description="Glycosyltransferase 2-like" evidence="6">
    <location>
        <begin position="46"/>
        <end position="200"/>
    </location>
</feature>
<dbReference type="InterPro" id="IPR001173">
    <property type="entry name" value="Glyco_trans_2-like"/>
</dbReference>
<keyword evidence="5" id="KW-0472">Membrane</keyword>
<evidence type="ECO:0000256" key="4">
    <source>
        <dbReference type="ARBA" id="ARBA00022679"/>
    </source>
</evidence>
<keyword evidence="2" id="KW-1003">Cell membrane</keyword>
<accession>A0ABM9AQ59</accession>
<dbReference type="Pfam" id="PF00535">
    <property type="entry name" value="Glycos_transf_2"/>
    <property type="match status" value="1"/>
</dbReference>
<reference evidence="7" key="1">
    <citation type="submission" date="2021-12" db="EMBL/GenBank/DDBJ databases">
        <authorList>
            <person name="Rodrigo-Torres L."/>
            <person name="Arahal R. D."/>
            <person name="Lucena T."/>
        </authorList>
    </citation>
    <scope>NUCLEOTIDE SEQUENCE</scope>
    <source>
        <strain evidence="7">CECT 8858</strain>
    </source>
</reference>
<evidence type="ECO:0000256" key="1">
    <source>
        <dbReference type="ARBA" id="ARBA00004236"/>
    </source>
</evidence>
<dbReference type="InterPro" id="IPR029044">
    <property type="entry name" value="Nucleotide-diphossugar_trans"/>
</dbReference>
<dbReference type="PANTHER" id="PTHR43646">
    <property type="entry name" value="GLYCOSYLTRANSFERASE"/>
    <property type="match status" value="1"/>
</dbReference>
<evidence type="ECO:0000313" key="7">
    <source>
        <dbReference type="EMBL" id="CAH0995982.1"/>
    </source>
</evidence>
<keyword evidence="4" id="KW-0808">Transferase</keyword>
<gene>
    <name evidence="7" type="ORF">EMA8858_02110</name>
</gene>
<evidence type="ECO:0000313" key="8">
    <source>
        <dbReference type="Proteomes" id="UP000837932"/>
    </source>
</evidence>
<dbReference type="SUPFAM" id="SSF53448">
    <property type="entry name" value="Nucleotide-diphospho-sugar transferases"/>
    <property type="match status" value="1"/>
</dbReference>
<dbReference type="Proteomes" id="UP000837932">
    <property type="component" value="Unassembled WGS sequence"/>
</dbReference>
<comment type="caution">
    <text evidence="7">The sequence shown here is derived from an EMBL/GenBank/DDBJ whole genome shotgun (WGS) entry which is preliminary data.</text>
</comment>
<evidence type="ECO:0000256" key="2">
    <source>
        <dbReference type="ARBA" id="ARBA00022475"/>
    </source>
</evidence>
<name>A0ABM9AQ59_9BACT</name>
<protein>
    <recommendedName>
        <fullName evidence="6">Glycosyltransferase 2-like domain-containing protein</fullName>
    </recommendedName>
</protein>
<dbReference type="CDD" id="cd00761">
    <property type="entry name" value="Glyco_tranf_GTA_type"/>
    <property type="match status" value="1"/>
</dbReference>
<dbReference type="Gene3D" id="3.90.550.10">
    <property type="entry name" value="Spore Coat Polysaccharide Biosynthesis Protein SpsA, Chain A"/>
    <property type="match status" value="1"/>
</dbReference>
<comment type="subcellular location">
    <subcellularLocation>
        <location evidence="1">Cell membrane</location>
    </subcellularLocation>
</comment>
<dbReference type="EMBL" id="CAKLPY010000002">
    <property type="protein sequence ID" value="CAH0995982.1"/>
    <property type="molecule type" value="Genomic_DNA"/>
</dbReference>
<evidence type="ECO:0000256" key="5">
    <source>
        <dbReference type="ARBA" id="ARBA00023136"/>
    </source>
</evidence>
<organism evidence="7 8">
    <name type="scientific">Emticicia aquatica</name>
    <dbReference type="NCBI Taxonomy" id="1681835"/>
    <lineage>
        <taxon>Bacteria</taxon>
        <taxon>Pseudomonadati</taxon>
        <taxon>Bacteroidota</taxon>
        <taxon>Cytophagia</taxon>
        <taxon>Cytophagales</taxon>
        <taxon>Leadbetterellaceae</taxon>
        <taxon>Emticicia</taxon>
    </lineage>
</organism>
<dbReference type="RefSeq" id="WP_238806555.1">
    <property type="nucleotide sequence ID" value="NZ_CAKLPY010000002.1"/>
</dbReference>
<evidence type="ECO:0000256" key="3">
    <source>
        <dbReference type="ARBA" id="ARBA00022676"/>
    </source>
</evidence>